<evidence type="ECO:0008006" key="3">
    <source>
        <dbReference type="Google" id="ProtNLM"/>
    </source>
</evidence>
<reference evidence="2" key="1">
    <citation type="journal article" date="2019" name="Int. J. Syst. Evol. Microbiol.">
        <title>The Global Catalogue of Microorganisms (GCM) 10K type strain sequencing project: providing services to taxonomists for standard genome sequencing and annotation.</title>
        <authorList>
            <consortium name="The Broad Institute Genomics Platform"/>
            <consortium name="The Broad Institute Genome Sequencing Center for Infectious Disease"/>
            <person name="Wu L."/>
            <person name="Ma J."/>
        </authorList>
    </citation>
    <scope>NUCLEOTIDE SEQUENCE [LARGE SCALE GENOMIC DNA]</scope>
    <source>
        <strain evidence="2">KCTC 32141</strain>
    </source>
</reference>
<sequence length="130" mass="15240">MKSKKILFLTFITLFISCSKEGAEAFLEATERPCYDIINEEINDRHEEANYQASLFQRPDGSWETIEDCMAILDIYRGYLEFIETHQEYFDQHRDSFECSEYDLNSIENLYTARIRAANQTIDSYSLSCG</sequence>
<dbReference type="Proteomes" id="UP001597533">
    <property type="component" value="Unassembled WGS sequence"/>
</dbReference>
<evidence type="ECO:0000313" key="1">
    <source>
        <dbReference type="EMBL" id="MFD2823935.1"/>
    </source>
</evidence>
<comment type="caution">
    <text evidence="1">The sequence shown here is derived from an EMBL/GenBank/DDBJ whole genome shotgun (WGS) entry which is preliminary data.</text>
</comment>
<proteinExistence type="predicted"/>
<dbReference type="PROSITE" id="PS51257">
    <property type="entry name" value="PROKAR_LIPOPROTEIN"/>
    <property type="match status" value="1"/>
</dbReference>
<accession>A0ABW5WNX4</accession>
<evidence type="ECO:0000313" key="2">
    <source>
        <dbReference type="Proteomes" id="UP001597533"/>
    </source>
</evidence>
<gene>
    <name evidence="1" type="ORF">ACFS5M_09655</name>
</gene>
<name>A0ABW5WNX4_9FLAO</name>
<protein>
    <recommendedName>
        <fullName evidence="3">Lipoprotein</fullName>
    </recommendedName>
</protein>
<dbReference type="EMBL" id="JBHUOV010000002">
    <property type="protein sequence ID" value="MFD2823935.1"/>
    <property type="molecule type" value="Genomic_DNA"/>
</dbReference>
<keyword evidence="2" id="KW-1185">Reference proteome</keyword>
<organism evidence="1 2">
    <name type="scientific">Lacinutrix iliipiscaria</name>
    <dbReference type="NCBI Taxonomy" id="1230532"/>
    <lineage>
        <taxon>Bacteria</taxon>
        <taxon>Pseudomonadati</taxon>
        <taxon>Bacteroidota</taxon>
        <taxon>Flavobacteriia</taxon>
        <taxon>Flavobacteriales</taxon>
        <taxon>Flavobacteriaceae</taxon>
        <taxon>Lacinutrix</taxon>
    </lineage>
</organism>
<dbReference type="RefSeq" id="WP_183488254.1">
    <property type="nucleotide sequence ID" value="NZ_JBHUOV010000002.1"/>
</dbReference>